<keyword evidence="2" id="KW-0472">Membrane</keyword>
<proteinExistence type="predicted"/>
<reference evidence="3 4" key="1">
    <citation type="submission" date="2021-03" db="EMBL/GenBank/DDBJ databases">
        <title>Streptomyces strains.</title>
        <authorList>
            <person name="Lund M.B."/>
            <person name="Toerring T."/>
        </authorList>
    </citation>
    <scope>NUCLEOTIDE SEQUENCE [LARGE SCALE GENOMIC DNA]</scope>
    <source>
        <strain evidence="3 4">KCC S-1010</strain>
    </source>
</reference>
<dbReference type="EMBL" id="CP071595">
    <property type="protein sequence ID" value="QSY50188.1"/>
    <property type="molecule type" value="Genomic_DNA"/>
</dbReference>
<keyword evidence="2" id="KW-1133">Transmembrane helix</keyword>
<feature type="region of interest" description="Disordered" evidence="1">
    <location>
        <begin position="1"/>
        <end position="21"/>
    </location>
</feature>
<keyword evidence="2" id="KW-0812">Transmembrane</keyword>
<sequence length="85" mass="8886">MATHMPADHYTRGGPHVIPPPPARQVRPYMGPLAFALAFAFALMGLAAAAMALFEFAIRTAAVIGSLSGPIGVGITLKLFHSKAK</sequence>
<evidence type="ECO:0000313" key="4">
    <source>
        <dbReference type="Proteomes" id="UP000671836"/>
    </source>
</evidence>
<dbReference type="RefSeq" id="WP_143587681.1">
    <property type="nucleotide sequence ID" value="NZ_CP071595.1"/>
</dbReference>
<protein>
    <submittedName>
        <fullName evidence="3">Uncharacterized protein</fullName>
    </submittedName>
</protein>
<name>A0ABX7RRR2_9ACTN</name>
<organism evidence="3 4">
    <name type="scientific">Streptomyces griseocarneus</name>
    <dbReference type="NCBI Taxonomy" id="51201"/>
    <lineage>
        <taxon>Bacteria</taxon>
        <taxon>Bacillati</taxon>
        <taxon>Actinomycetota</taxon>
        <taxon>Actinomycetes</taxon>
        <taxon>Kitasatosporales</taxon>
        <taxon>Streptomycetaceae</taxon>
        <taxon>Streptomyces</taxon>
    </lineage>
</organism>
<feature type="transmembrane region" description="Helical" evidence="2">
    <location>
        <begin position="60"/>
        <end position="80"/>
    </location>
</feature>
<dbReference type="Proteomes" id="UP000671836">
    <property type="component" value="Chromosome"/>
</dbReference>
<evidence type="ECO:0000313" key="3">
    <source>
        <dbReference type="EMBL" id="QSY50188.1"/>
    </source>
</evidence>
<gene>
    <name evidence="3" type="ORF">J3S04_03800</name>
</gene>
<feature type="compositionally biased region" description="Basic and acidic residues" evidence="1">
    <location>
        <begin position="1"/>
        <end position="11"/>
    </location>
</feature>
<accession>A0ABX7RRR2</accession>
<evidence type="ECO:0000256" key="2">
    <source>
        <dbReference type="SAM" id="Phobius"/>
    </source>
</evidence>
<keyword evidence="4" id="KW-1185">Reference proteome</keyword>
<evidence type="ECO:0000256" key="1">
    <source>
        <dbReference type="SAM" id="MobiDB-lite"/>
    </source>
</evidence>
<feature type="transmembrane region" description="Helical" evidence="2">
    <location>
        <begin position="33"/>
        <end position="54"/>
    </location>
</feature>